<reference evidence="1" key="1">
    <citation type="submission" date="2020-05" db="UniProtKB">
        <authorList>
            <consortium name="EnsemblMetazoa"/>
        </authorList>
    </citation>
    <scope>IDENTIFICATION</scope>
    <source>
        <strain evidence="1">TTRI</strain>
    </source>
</reference>
<dbReference type="VEuPathDB" id="VectorBase:GAUT015902"/>
<accession>A0A1A9UUK9</accession>
<evidence type="ECO:0000313" key="1">
    <source>
        <dbReference type="EnsemblMetazoa" id="GAUT015902-PA"/>
    </source>
</evidence>
<dbReference type="Proteomes" id="UP000078200">
    <property type="component" value="Unassembled WGS sequence"/>
</dbReference>
<dbReference type="EnsemblMetazoa" id="GAUT015902-RA">
    <property type="protein sequence ID" value="GAUT015902-PA"/>
    <property type="gene ID" value="GAUT015902"/>
</dbReference>
<protein>
    <submittedName>
        <fullName evidence="1">Uncharacterized protein</fullName>
    </submittedName>
</protein>
<keyword evidence="2" id="KW-1185">Reference proteome</keyword>
<organism evidence="1 2">
    <name type="scientific">Glossina austeni</name>
    <name type="common">Savannah tsetse fly</name>
    <dbReference type="NCBI Taxonomy" id="7395"/>
    <lineage>
        <taxon>Eukaryota</taxon>
        <taxon>Metazoa</taxon>
        <taxon>Ecdysozoa</taxon>
        <taxon>Arthropoda</taxon>
        <taxon>Hexapoda</taxon>
        <taxon>Insecta</taxon>
        <taxon>Pterygota</taxon>
        <taxon>Neoptera</taxon>
        <taxon>Endopterygota</taxon>
        <taxon>Diptera</taxon>
        <taxon>Brachycera</taxon>
        <taxon>Muscomorpha</taxon>
        <taxon>Hippoboscoidea</taxon>
        <taxon>Glossinidae</taxon>
        <taxon>Glossina</taxon>
    </lineage>
</organism>
<sequence>MSIQSFRSIVMILGHPITEDDEKLSQQLLSFAFLQSKTFNGFERVRMHTRAKKEKKENEQNINCPQHIHNSVNFPYTVDLFVGADIRIDETDQAQLRTYVNWLLVVVCESRSMMDDFQENIFGVLRRISCIYVSKIIK</sequence>
<evidence type="ECO:0000313" key="2">
    <source>
        <dbReference type="Proteomes" id="UP000078200"/>
    </source>
</evidence>
<dbReference type="AlphaFoldDB" id="A0A1A9UUK9"/>
<name>A0A1A9UUK9_GLOAU</name>
<proteinExistence type="predicted"/>